<dbReference type="AlphaFoldDB" id="A0AA43XP22"/>
<dbReference type="Proteomes" id="UP000449710">
    <property type="component" value="Unassembled WGS sequence"/>
</dbReference>
<protein>
    <submittedName>
        <fullName evidence="1">Uncharacterized protein</fullName>
    </submittedName>
</protein>
<reference evidence="1 2" key="1">
    <citation type="submission" date="2019-04" db="EMBL/GenBank/DDBJ databases">
        <title>Isachenkonia alkalipeptolytica gen. nov. sp. nov. a new anaerobic, alkiliphilic organothrophic bacterium capable to reduce synthesized ferrihydrite isolated from a soda lake.</title>
        <authorList>
            <person name="Toshchakov S.V."/>
            <person name="Zavarzina D.G."/>
            <person name="Zhilina T.N."/>
            <person name="Kostrikina N.A."/>
            <person name="Kublanov I.V."/>
        </authorList>
    </citation>
    <scope>NUCLEOTIDE SEQUENCE [LARGE SCALE GENOMIC DNA]</scope>
    <source>
        <strain evidence="1 2">Z-1701</strain>
    </source>
</reference>
<dbReference type="EMBL" id="SUMG01000046">
    <property type="protein sequence ID" value="NBG89694.1"/>
    <property type="molecule type" value="Genomic_DNA"/>
</dbReference>
<organism evidence="1 2">
    <name type="scientific">Isachenkonia alkalipeptolytica</name>
    <dbReference type="NCBI Taxonomy" id="2565777"/>
    <lineage>
        <taxon>Bacteria</taxon>
        <taxon>Bacillati</taxon>
        <taxon>Bacillota</taxon>
        <taxon>Clostridia</taxon>
        <taxon>Eubacteriales</taxon>
        <taxon>Clostridiaceae</taxon>
        <taxon>Isachenkonia</taxon>
    </lineage>
</organism>
<proteinExistence type="predicted"/>
<evidence type="ECO:0000313" key="2">
    <source>
        <dbReference type="Proteomes" id="UP000449710"/>
    </source>
</evidence>
<sequence>MENMLAMDSGYEMVNNHLESLKGGNKMEGSIKLNNDSFDLSIPEEKSKKLTIIFKCAQAKIEKALRLQDVERDIEKTKEFYSYGSYIG</sequence>
<accession>A0AA43XP22</accession>
<name>A0AA43XP22_9CLOT</name>
<evidence type="ECO:0000313" key="1">
    <source>
        <dbReference type="EMBL" id="NBG89694.1"/>
    </source>
</evidence>
<gene>
    <name evidence="1" type="ORF">ISALK_14505</name>
</gene>
<comment type="caution">
    <text evidence="1">The sequence shown here is derived from an EMBL/GenBank/DDBJ whole genome shotgun (WGS) entry which is preliminary data.</text>
</comment>
<dbReference type="RefSeq" id="WP_160723626.1">
    <property type="nucleotide sequence ID" value="NZ_SUMG01000046.1"/>
</dbReference>
<keyword evidence="2" id="KW-1185">Reference proteome</keyword>